<dbReference type="Pfam" id="PF03334">
    <property type="entry name" value="PhaG_MnhG_YufB"/>
    <property type="match status" value="1"/>
</dbReference>
<dbReference type="Proteomes" id="UP000078447">
    <property type="component" value="Unassembled WGS sequence"/>
</dbReference>
<reference evidence="5 6" key="1">
    <citation type="submission" date="2016-03" db="EMBL/GenBank/DDBJ databases">
        <authorList>
            <person name="Cho S.-Y."/>
            <person name="Lim S."/>
            <person name="Kim H."/>
            <person name="Soh E.H."/>
            <person name="Moon J.S."/>
        </authorList>
    </citation>
    <scope>NUCLEOTIDE SEQUENCE [LARGE SCALE GENOMIC DNA]</scope>
    <source>
        <strain evidence="5 6">KCTC 3810</strain>
    </source>
</reference>
<name>A0ABX2VAJ9_9BACL</name>
<evidence type="ECO:0000313" key="5">
    <source>
        <dbReference type="EMBL" id="OAN15243.1"/>
    </source>
</evidence>
<evidence type="ECO:0000256" key="1">
    <source>
        <dbReference type="ARBA" id="ARBA00004141"/>
    </source>
</evidence>
<accession>A0ABX2VAJ9</accession>
<dbReference type="NCBIfam" id="NF009314">
    <property type="entry name" value="PRK12674.1-2"/>
    <property type="match status" value="1"/>
</dbReference>
<sequence>MTAISDIFVAAFALIGAFFSLVTALGLIRLPDLYTRAHAASKSATLGVMSILIGVIIYFVAEDGFFSSRVLLGILFVLITAPIGGHLIARAAYYSDVPLWKESVQDDLAKNPEHVNPKKRSVSKLK</sequence>
<comment type="caution">
    <text evidence="5">The sequence shown here is derived from an EMBL/GenBank/DDBJ whole genome shotgun (WGS) entry which is preliminary data.</text>
</comment>
<evidence type="ECO:0000256" key="4">
    <source>
        <dbReference type="SAM" id="Phobius"/>
    </source>
</evidence>
<feature type="transmembrane region" description="Helical" evidence="4">
    <location>
        <begin position="7"/>
        <end position="28"/>
    </location>
</feature>
<comment type="similarity">
    <text evidence="2">Belongs to the CPA3 antiporters (TC 2.A.63) subunit G family.</text>
</comment>
<evidence type="ECO:0000256" key="3">
    <source>
        <dbReference type="ARBA" id="ARBA00022449"/>
    </source>
</evidence>
<keyword evidence="3" id="KW-0050">Antiport</keyword>
<dbReference type="EMBL" id="LVVL01000001">
    <property type="protein sequence ID" value="OAN15243.1"/>
    <property type="molecule type" value="Genomic_DNA"/>
</dbReference>
<dbReference type="RefSeq" id="WP_026832790.1">
    <property type="nucleotide sequence ID" value="NZ_CP085018.1"/>
</dbReference>
<feature type="transmembrane region" description="Helical" evidence="4">
    <location>
        <begin position="40"/>
        <end position="61"/>
    </location>
</feature>
<evidence type="ECO:0000313" key="6">
    <source>
        <dbReference type="Proteomes" id="UP000078447"/>
    </source>
</evidence>
<dbReference type="NCBIfam" id="TIGR01300">
    <property type="entry name" value="CPA3_mnhG_phaG"/>
    <property type="match status" value="1"/>
</dbReference>
<dbReference type="InterPro" id="IPR005133">
    <property type="entry name" value="PhaG_MnhG_YufB"/>
</dbReference>
<keyword evidence="3" id="KW-0813">Transport</keyword>
<comment type="subcellular location">
    <subcellularLocation>
        <location evidence="1">Membrane</location>
        <topology evidence="1">Multi-pass membrane protein</topology>
    </subcellularLocation>
</comment>
<keyword evidence="4" id="KW-0812">Transmembrane</keyword>
<proteinExistence type="inferred from homology"/>
<organism evidence="5 6">
    <name type="scientific">Exiguobacterium undae</name>
    <dbReference type="NCBI Taxonomy" id="169177"/>
    <lineage>
        <taxon>Bacteria</taxon>
        <taxon>Bacillati</taxon>
        <taxon>Bacillota</taxon>
        <taxon>Bacilli</taxon>
        <taxon>Bacillales</taxon>
        <taxon>Bacillales Family XII. Incertae Sedis</taxon>
        <taxon>Exiguobacterium</taxon>
    </lineage>
</organism>
<dbReference type="PANTHER" id="PTHR34703">
    <property type="entry name" value="ANTIPORTER SUBUNIT MNHG2-RELATED"/>
    <property type="match status" value="1"/>
</dbReference>
<keyword evidence="4" id="KW-0472">Membrane</keyword>
<keyword evidence="6" id="KW-1185">Reference proteome</keyword>
<evidence type="ECO:0000256" key="2">
    <source>
        <dbReference type="ARBA" id="ARBA00008404"/>
    </source>
</evidence>
<gene>
    <name evidence="5" type="ORF">A3783_04685</name>
</gene>
<protein>
    <submittedName>
        <fullName evidence="5">Na+/H+ antiporter subunit G</fullName>
    </submittedName>
</protein>
<feature type="transmembrane region" description="Helical" evidence="4">
    <location>
        <begin position="70"/>
        <end position="93"/>
    </location>
</feature>
<keyword evidence="4" id="KW-1133">Transmembrane helix</keyword>
<dbReference type="PANTHER" id="PTHR34703:SF1">
    <property type="entry name" value="ANTIPORTER SUBUNIT MNHG2-RELATED"/>
    <property type="match status" value="1"/>
</dbReference>